<reference evidence="2" key="1">
    <citation type="submission" date="2020-09" db="EMBL/GenBank/DDBJ databases">
        <title>Genome-Enabled Discovery of Anthraquinone Biosynthesis in Senna tora.</title>
        <authorList>
            <person name="Kang S.-H."/>
            <person name="Pandey R.P."/>
            <person name="Lee C.-M."/>
            <person name="Sim J.-S."/>
            <person name="Jeong J.-T."/>
            <person name="Choi B.-S."/>
            <person name="Jung M."/>
            <person name="Ginzburg D."/>
            <person name="Zhao K."/>
            <person name="Won S.Y."/>
            <person name="Oh T.-J."/>
            <person name="Yu Y."/>
            <person name="Kim N.-H."/>
            <person name="Lee O.R."/>
            <person name="Lee T.-H."/>
            <person name="Bashyal P."/>
            <person name="Kim T.-S."/>
            <person name="Lee W.-H."/>
            <person name="Kawkins C."/>
            <person name="Kim C.-K."/>
            <person name="Kim J.S."/>
            <person name="Ahn B.O."/>
            <person name="Rhee S.Y."/>
            <person name="Sohng J.K."/>
        </authorList>
    </citation>
    <scope>NUCLEOTIDE SEQUENCE</scope>
    <source>
        <tissue evidence="2">Leaf</tissue>
    </source>
</reference>
<dbReference type="InterPro" id="IPR046342">
    <property type="entry name" value="CBS_dom_sf"/>
</dbReference>
<proteinExistence type="predicted"/>
<dbReference type="Gene3D" id="3.10.580.10">
    <property type="entry name" value="CBS-domain"/>
    <property type="match status" value="1"/>
</dbReference>
<evidence type="ECO:0000313" key="2">
    <source>
        <dbReference type="EMBL" id="KAF7813049.1"/>
    </source>
</evidence>
<dbReference type="PANTHER" id="PTHR12064:SF36">
    <property type="entry name" value="DOMAIN-CONTAINING PROTEIN, PUTATIVE, EXPRESSED-RELATED"/>
    <property type="match status" value="1"/>
</dbReference>
<feature type="compositionally biased region" description="Polar residues" evidence="1">
    <location>
        <begin position="10"/>
        <end position="20"/>
    </location>
</feature>
<dbReference type="InterPro" id="IPR045095">
    <property type="entry name" value="ACDP"/>
</dbReference>
<sequence length="138" mass="15708">MAVVLKENTKNQNTAPQATTSTPTFLNIITDKISNPVQNIEEFTTSFDLEEIQSNSIYKSTLSSSDVEFHSVDSELHQQSRESLEKDNRYVSREEIESLSIVLNEEVIGIITMEDVIEELLQGDILDESDEYVHIQKK</sequence>
<protein>
    <submittedName>
        <fullName evidence="2">DUF21 domain-containing protein</fullName>
    </submittedName>
</protein>
<dbReference type="AlphaFoldDB" id="A0A834WDE8"/>
<name>A0A834WDE8_9FABA</name>
<dbReference type="PANTHER" id="PTHR12064">
    <property type="entry name" value="METAL TRANSPORTER CNNM"/>
    <property type="match status" value="1"/>
</dbReference>
<dbReference type="GO" id="GO:0010960">
    <property type="term" value="P:magnesium ion homeostasis"/>
    <property type="evidence" value="ECO:0007669"/>
    <property type="project" value="InterPro"/>
</dbReference>
<dbReference type="OrthoDB" id="1436051at2759"/>
<keyword evidence="3" id="KW-1185">Reference proteome</keyword>
<dbReference type="Proteomes" id="UP000634136">
    <property type="component" value="Unassembled WGS sequence"/>
</dbReference>
<evidence type="ECO:0000313" key="3">
    <source>
        <dbReference type="Proteomes" id="UP000634136"/>
    </source>
</evidence>
<evidence type="ECO:0000256" key="1">
    <source>
        <dbReference type="SAM" id="MobiDB-lite"/>
    </source>
</evidence>
<comment type="caution">
    <text evidence="2">The sequence shown here is derived from an EMBL/GenBank/DDBJ whole genome shotgun (WGS) entry which is preliminary data.</text>
</comment>
<gene>
    <name evidence="2" type="ORF">G2W53_034025</name>
</gene>
<organism evidence="2 3">
    <name type="scientific">Senna tora</name>
    <dbReference type="NCBI Taxonomy" id="362788"/>
    <lineage>
        <taxon>Eukaryota</taxon>
        <taxon>Viridiplantae</taxon>
        <taxon>Streptophyta</taxon>
        <taxon>Embryophyta</taxon>
        <taxon>Tracheophyta</taxon>
        <taxon>Spermatophyta</taxon>
        <taxon>Magnoliopsida</taxon>
        <taxon>eudicotyledons</taxon>
        <taxon>Gunneridae</taxon>
        <taxon>Pentapetalae</taxon>
        <taxon>rosids</taxon>
        <taxon>fabids</taxon>
        <taxon>Fabales</taxon>
        <taxon>Fabaceae</taxon>
        <taxon>Caesalpinioideae</taxon>
        <taxon>Cassia clade</taxon>
        <taxon>Senna</taxon>
    </lineage>
</organism>
<dbReference type="GO" id="GO:0005737">
    <property type="term" value="C:cytoplasm"/>
    <property type="evidence" value="ECO:0007669"/>
    <property type="project" value="TreeGrafter"/>
</dbReference>
<accession>A0A834WDE8</accession>
<feature type="region of interest" description="Disordered" evidence="1">
    <location>
        <begin position="1"/>
        <end position="20"/>
    </location>
</feature>
<dbReference type="GO" id="GO:0030026">
    <property type="term" value="P:intracellular manganese ion homeostasis"/>
    <property type="evidence" value="ECO:0007669"/>
    <property type="project" value="TreeGrafter"/>
</dbReference>
<dbReference type="EMBL" id="JAAIUW010000010">
    <property type="protein sequence ID" value="KAF7813049.1"/>
    <property type="molecule type" value="Genomic_DNA"/>
</dbReference>